<dbReference type="InterPro" id="IPR014048">
    <property type="entry name" value="MethylDNA_cys_MeTrfase_DNA-bd"/>
</dbReference>
<dbReference type="Gene3D" id="3.40.10.10">
    <property type="entry name" value="DNA Methylphosphotriester Repair Domain"/>
    <property type="match status" value="1"/>
</dbReference>
<keyword evidence="15" id="KW-1185">Reference proteome</keyword>
<dbReference type="InterPro" id="IPR009057">
    <property type="entry name" value="Homeodomain-like_sf"/>
</dbReference>
<comment type="cofactor">
    <cofactor evidence="2">
        <name>Zn(2+)</name>
        <dbReference type="ChEBI" id="CHEBI:29105"/>
    </cofactor>
</comment>
<comment type="caution">
    <text evidence="14">The sequence shown here is derived from an EMBL/GenBank/DDBJ whole genome shotgun (WGS) entry which is preliminary data.</text>
</comment>
<dbReference type="InterPro" id="IPR036388">
    <property type="entry name" value="WH-like_DNA-bd_sf"/>
</dbReference>
<dbReference type="InterPro" id="IPR001497">
    <property type="entry name" value="MethylDNA_cys_MeTrfase_AS"/>
</dbReference>
<evidence type="ECO:0000256" key="11">
    <source>
        <dbReference type="ARBA" id="ARBA00049348"/>
    </source>
</evidence>
<dbReference type="PROSITE" id="PS00374">
    <property type="entry name" value="MGMT"/>
    <property type="match status" value="1"/>
</dbReference>
<dbReference type="SUPFAM" id="SSF46767">
    <property type="entry name" value="Methylated DNA-protein cysteine methyltransferase, C-terminal domain"/>
    <property type="match status" value="1"/>
</dbReference>
<dbReference type="InterPro" id="IPR023546">
    <property type="entry name" value="MGMT"/>
</dbReference>
<reference evidence="14 15" key="1">
    <citation type="submission" date="2020-03" db="EMBL/GenBank/DDBJ databases">
        <title>Bacterial isolates of synthetic phycosphere.</title>
        <authorList>
            <person name="Fu H."/>
            <person name="Moran M.A."/>
        </authorList>
    </citation>
    <scope>NUCLEOTIDE SEQUENCE [LARGE SCALE GENOMIC DNA]</scope>
    <source>
        <strain evidence="14 15">HF1</strain>
    </source>
</reference>
<comment type="similarity">
    <text evidence="12">Belongs to the MGMT family.</text>
</comment>
<evidence type="ECO:0000256" key="2">
    <source>
        <dbReference type="ARBA" id="ARBA00001947"/>
    </source>
</evidence>
<dbReference type="SMART" id="SM00342">
    <property type="entry name" value="HTH_ARAC"/>
    <property type="match status" value="1"/>
</dbReference>
<feature type="domain" description="HTH araC/xylS-type" evidence="13">
    <location>
        <begin position="107"/>
        <end position="181"/>
    </location>
</feature>
<dbReference type="InterPro" id="IPR004026">
    <property type="entry name" value="Ada_DNA_repair_Zn-bd"/>
</dbReference>
<evidence type="ECO:0000256" key="1">
    <source>
        <dbReference type="ARBA" id="ARBA00001286"/>
    </source>
</evidence>
<comment type="catalytic activity">
    <reaction evidence="1 12">
        <text>a 4-O-methyl-thymidine in DNA + L-cysteinyl-[protein] = a thymidine in DNA + S-methyl-L-cysteinyl-[protein]</text>
        <dbReference type="Rhea" id="RHEA:53428"/>
        <dbReference type="Rhea" id="RHEA-COMP:10131"/>
        <dbReference type="Rhea" id="RHEA-COMP:10132"/>
        <dbReference type="Rhea" id="RHEA-COMP:13555"/>
        <dbReference type="Rhea" id="RHEA-COMP:13556"/>
        <dbReference type="ChEBI" id="CHEBI:29950"/>
        <dbReference type="ChEBI" id="CHEBI:82612"/>
        <dbReference type="ChEBI" id="CHEBI:137386"/>
        <dbReference type="ChEBI" id="CHEBI:137387"/>
        <dbReference type="EC" id="2.1.1.63"/>
    </reaction>
</comment>
<dbReference type="Pfam" id="PF01035">
    <property type="entry name" value="DNA_binding_1"/>
    <property type="match status" value="1"/>
</dbReference>
<keyword evidence="8" id="KW-0010">Activator</keyword>
<dbReference type="Gene3D" id="1.10.10.60">
    <property type="entry name" value="Homeodomain-like"/>
    <property type="match status" value="1"/>
</dbReference>
<dbReference type="Proteomes" id="UP000709466">
    <property type="component" value="Unassembled WGS sequence"/>
</dbReference>
<dbReference type="Pfam" id="PF12833">
    <property type="entry name" value="HTH_18"/>
    <property type="match status" value="1"/>
</dbReference>
<keyword evidence="10 12" id="KW-0234">DNA repair</keyword>
<dbReference type="RefSeq" id="WP_167635914.1">
    <property type="nucleotide sequence ID" value="NZ_JAATOP010000001.1"/>
</dbReference>
<dbReference type="CDD" id="cd06445">
    <property type="entry name" value="ATase"/>
    <property type="match status" value="1"/>
</dbReference>
<evidence type="ECO:0000313" key="14">
    <source>
        <dbReference type="EMBL" id="NIY71023.1"/>
    </source>
</evidence>
<dbReference type="InterPro" id="IPR018060">
    <property type="entry name" value="HTH_AraC"/>
</dbReference>
<evidence type="ECO:0000256" key="7">
    <source>
        <dbReference type="ARBA" id="ARBA00023015"/>
    </source>
</evidence>
<comment type="function">
    <text evidence="12">Involved in the cellular defense against the biological effects of O6-methylguanine (O6-MeG) and O4-methylthymine (O4-MeT) in DNA. Repairs the methylated nucleobase in DNA by stoichiometrically transferring the methyl group to a cysteine residue in the enzyme. This is a suicide reaction: the enzyme is irreversibly inactivated.</text>
</comment>
<evidence type="ECO:0000256" key="3">
    <source>
        <dbReference type="ARBA" id="ARBA00022490"/>
    </source>
</evidence>
<dbReference type="SUPFAM" id="SSF46689">
    <property type="entry name" value="Homeodomain-like"/>
    <property type="match status" value="1"/>
</dbReference>
<evidence type="ECO:0000259" key="13">
    <source>
        <dbReference type="PROSITE" id="PS01124"/>
    </source>
</evidence>
<protein>
    <recommendedName>
        <fullName evidence="12">Methylated-DNA--protein-cysteine methyltransferase</fullName>
        <ecNumber evidence="12">2.1.1.63</ecNumber>
    </recommendedName>
    <alternativeName>
        <fullName evidence="12">6-O-methylguanine-DNA methyltransferase</fullName>
        <shortName evidence="12">MGMT</shortName>
    </alternativeName>
    <alternativeName>
        <fullName evidence="12">O-6-methylguanine-DNA-alkyltransferase</fullName>
    </alternativeName>
</protein>
<dbReference type="SUPFAM" id="SSF57884">
    <property type="entry name" value="Ada DNA repair protein, N-terminal domain (N-Ada 10)"/>
    <property type="match status" value="1"/>
</dbReference>
<evidence type="ECO:0000256" key="12">
    <source>
        <dbReference type="HAMAP-Rule" id="MF_00772"/>
    </source>
</evidence>
<gene>
    <name evidence="14" type="ORF">HCZ30_01080</name>
</gene>
<evidence type="ECO:0000256" key="6">
    <source>
        <dbReference type="ARBA" id="ARBA00022763"/>
    </source>
</evidence>
<comment type="subcellular location">
    <subcellularLocation>
        <location evidence="12">Cytoplasm</location>
    </subcellularLocation>
</comment>
<dbReference type="InterPro" id="IPR036217">
    <property type="entry name" value="MethylDNA_cys_MeTrfase_DNAb"/>
</dbReference>
<dbReference type="NCBIfam" id="TIGR00589">
    <property type="entry name" value="ogt"/>
    <property type="match status" value="1"/>
</dbReference>
<dbReference type="InterPro" id="IPR035451">
    <property type="entry name" value="Ada-like_dom_sf"/>
</dbReference>
<keyword evidence="3 12" id="KW-0963">Cytoplasm</keyword>
<organism evidence="14 15">
    <name type="scientific">Marivivens donghaensis</name>
    <dbReference type="NCBI Taxonomy" id="1699413"/>
    <lineage>
        <taxon>Bacteria</taxon>
        <taxon>Pseudomonadati</taxon>
        <taxon>Pseudomonadota</taxon>
        <taxon>Alphaproteobacteria</taxon>
        <taxon>Rhodobacterales</taxon>
        <taxon>Paracoccaceae</taxon>
        <taxon>Marivivens group</taxon>
        <taxon>Marivivens</taxon>
    </lineage>
</organism>
<dbReference type="PANTHER" id="PTHR10815">
    <property type="entry name" value="METHYLATED-DNA--PROTEIN-CYSTEINE METHYLTRANSFERASE"/>
    <property type="match status" value="1"/>
</dbReference>
<keyword evidence="4 12" id="KW-0489">Methyltransferase</keyword>
<dbReference type="EC" id="2.1.1.63" evidence="12"/>
<evidence type="ECO:0000256" key="9">
    <source>
        <dbReference type="ARBA" id="ARBA00023163"/>
    </source>
</evidence>
<proteinExistence type="inferred from homology"/>
<dbReference type="InterPro" id="IPR036631">
    <property type="entry name" value="MGMT_N_sf"/>
</dbReference>
<dbReference type="PROSITE" id="PS01124">
    <property type="entry name" value="HTH_ARAC_FAMILY_2"/>
    <property type="match status" value="1"/>
</dbReference>
<keyword evidence="7" id="KW-0805">Transcription regulation</keyword>
<accession>A0ABX0VWN0</accession>
<dbReference type="SUPFAM" id="SSF53155">
    <property type="entry name" value="Methylated DNA-protein cysteine methyltransferase domain"/>
    <property type="match status" value="1"/>
</dbReference>
<feature type="active site" description="Nucleophile; methyl group acceptor" evidence="12">
    <location>
        <position position="318"/>
    </location>
</feature>
<keyword evidence="6 12" id="KW-0227">DNA damage</keyword>
<evidence type="ECO:0000256" key="8">
    <source>
        <dbReference type="ARBA" id="ARBA00023159"/>
    </source>
</evidence>
<comment type="miscellaneous">
    <text evidence="12">This enzyme catalyzes only one turnover and therefore is not strictly catalytic. According to one definition, an enzyme is a biocatalyst that acts repeatedly and over many reaction cycles.</text>
</comment>
<evidence type="ECO:0000256" key="5">
    <source>
        <dbReference type="ARBA" id="ARBA00022679"/>
    </source>
</evidence>
<dbReference type="EMBL" id="JAATOP010000001">
    <property type="protein sequence ID" value="NIY71023.1"/>
    <property type="molecule type" value="Genomic_DNA"/>
</dbReference>
<dbReference type="PIRSF" id="PIRSF000409">
    <property type="entry name" value="Ada"/>
    <property type="match status" value="1"/>
</dbReference>
<dbReference type="Pfam" id="PF02805">
    <property type="entry name" value="Ada_Zn_binding"/>
    <property type="match status" value="1"/>
</dbReference>
<evidence type="ECO:0000256" key="10">
    <source>
        <dbReference type="ARBA" id="ARBA00023204"/>
    </source>
</evidence>
<evidence type="ECO:0000313" key="15">
    <source>
        <dbReference type="Proteomes" id="UP000709466"/>
    </source>
</evidence>
<sequence>MLFKLPDFDTLYDALLRRDARFDGQAYVGVASTGIFCRLTCPARKPLRSNCRFYATPQECFDAGFRPCKRCHPVKPAAEADPVIGALMAALDAEPDHRWSEEDVVAMGFDSSTVRRTFRRQYGMTFLQMARARRLRDSSRALAKGHKVIDAQLNAGFDSPSAFRTAFAAMLGMAPSEMKSDSRLKADFFETPLGPMIALADDKALRMLEFPERKGLPEQLRKIHKTEGALGFGRTAIHDQTEDQLCQFFAGELDGFTVPLASDYGTAFQQQIWAALRAIPAGETRSYGELAADIGRPTATRAVANANAQNQIALIIPCHRVIGADGTLTGYAGGLWRKQKLIEIERQFR</sequence>
<name>A0ABX0VWN0_9RHOB</name>
<keyword evidence="9" id="KW-0804">Transcription</keyword>
<dbReference type="Gene3D" id="1.10.10.10">
    <property type="entry name" value="Winged helix-like DNA-binding domain superfamily/Winged helix DNA-binding domain"/>
    <property type="match status" value="1"/>
</dbReference>
<dbReference type="HAMAP" id="MF_00772">
    <property type="entry name" value="OGT"/>
    <property type="match status" value="1"/>
</dbReference>
<dbReference type="PANTHER" id="PTHR10815:SF5">
    <property type="entry name" value="METHYLATED-DNA--PROTEIN-CYSTEINE METHYLTRANSFERASE"/>
    <property type="match status" value="1"/>
</dbReference>
<dbReference type="InterPro" id="IPR016221">
    <property type="entry name" value="Bifunct_regulatory_prot_Ada"/>
</dbReference>
<dbReference type="Gene3D" id="3.30.160.70">
    <property type="entry name" value="Methylated DNA-protein cysteine methyltransferase domain"/>
    <property type="match status" value="1"/>
</dbReference>
<comment type="catalytic activity">
    <reaction evidence="11 12">
        <text>a 6-O-methyl-2'-deoxyguanosine in DNA + L-cysteinyl-[protein] = S-methyl-L-cysteinyl-[protein] + a 2'-deoxyguanosine in DNA</text>
        <dbReference type="Rhea" id="RHEA:24000"/>
        <dbReference type="Rhea" id="RHEA-COMP:10131"/>
        <dbReference type="Rhea" id="RHEA-COMP:10132"/>
        <dbReference type="Rhea" id="RHEA-COMP:11367"/>
        <dbReference type="Rhea" id="RHEA-COMP:11368"/>
        <dbReference type="ChEBI" id="CHEBI:29950"/>
        <dbReference type="ChEBI" id="CHEBI:82612"/>
        <dbReference type="ChEBI" id="CHEBI:85445"/>
        <dbReference type="ChEBI" id="CHEBI:85448"/>
        <dbReference type="EC" id="2.1.1.63"/>
    </reaction>
</comment>
<keyword evidence="5 12" id="KW-0808">Transferase</keyword>
<evidence type="ECO:0000256" key="4">
    <source>
        <dbReference type="ARBA" id="ARBA00022603"/>
    </source>
</evidence>